<dbReference type="EMBL" id="JAAMCP010000001">
    <property type="protein sequence ID" value="NTF35562.1"/>
    <property type="molecule type" value="Genomic_DNA"/>
</dbReference>
<dbReference type="RefSeq" id="WP_174003079.1">
    <property type="nucleotide sequence ID" value="NZ_JAAMCP010000001.1"/>
</dbReference>
<dbReference type="InterPro" id="IPR056209">
    <property type="entry name" value="SU10_adaptor"/>
</dbReference>
<accession>A0ABX2J2M5</accession>
<comment type="caution">
    <text evidence="1">The sequence shown here is derived from an EMBL/GenBank/DDBJ whole genome shotgun (WGS) entry which is preliminary data.</text>
</comment>
<dbReference type="Pfam" id="PF24175">
    <property type="entry name" value="SU10_adaptor"/>
    <property type="match status" value="1"/>
</dbReference>
<proteinExistence type="predicted"/>
<name>A0ABX2J2M5_9HYPH</name>
<evidence type="ECO:0000313" key="1">
    <source>
        <dbReference type="EMBL" id="NTF35562.1"/>
    </source>
</evidence>
<organism evidence="1 2">
    <name type="scientific">Agrobacterium rubi</name>
    <dbReference type="NCBI Taxonomy" id="28099"/>
    <lineage>
        <taxon>Bacteria</taxon>
        <taxon>Pseudomonadati</taxon>
        <taxon>Pseudomonadota</taxon>
        <taxon>Alphaproteobacteria</taxon>
        <taxon>Hyphomicrobiales</taxon>
        <taxon>Rhizobiaceae</taxon>
        <taxon>Rhizobium/Agrobacterium group</taxon>
        <taxon>Agrobacterium</taxon>
    </lineage>
</organism>
<reference evidence="1 2" key="1">
    <citation type="journal article" date="2020" name="Science">
        <title>Unexpected conservation and global transmission of agrobacterial virulence plasmids.</title>
        <authorList>
            <person name="Weisberg A.J."/>
            <person name="Davis E.W. 2nd"/>
            <person name="Tabima J."/>
            <person name="Belcher M.S."/>
            <person name="Miller M."/>
            <person name="Kuo C.H."/>
            <person name="Loper J.E."/>
            <person name="Grunwald N.J."/>
            <person name="Putnam M.L."/>
            <person name="Chang J.H."/>
        </authorList>
    </citation>
    <scope>NUCLEOTIDE SEQUENCE [LARGE SCALE GENOMIC DNA]</scope>
    <source>
        <strain evidence="1 2">A19/93</strain>
    </source>
</reference>
<keyword evidence="2" id="KW-1185">Reference proteome</keyword>
<dbReference type="Proteomes" id="UP000822331">
    <property type="component" value="Unassembled WGS sequence"/>
</dbReference>
<sequence length="199" mass="21635">MTIPDYTALMIDAGEYSGRSDIAHMFPRFVGLAEAKMNRVLRVSDMEKVGSLALISGDGELPDDFLEPREVVSADGRTLGSWSLQSLTNRYGNNGGSPQGYAIVGRTLMARPGTTGNIAVTYYAKIPPLTPANPTNWLLERAPDVYLYSLVEEISIWAKDVEAVMNSRTLKENAMQGLALADEGMRWGNSQVTLSGCTP</sequence>
<evidence type="ECO:0000313" key="2">
    <source>
        <dbReference type="Proteomes" id="UP000822331"/>
    </source>
</evidence>
<gene>
    <name evidence="1" type="ORF">G6L72_02385</name>
</gene>
<protein>
    <submittedName>
        <fullName evidence="1">Uncharacterized protein</fullName>
    </submittedName>
</protein>